<dbReference type="Proteomes" id="UP000276133">
    <property type="component" value="Unassembled WGS sequence"/>
</dbReference>
<name>A0A3M7P8Q8_BRAPC</name>
<proteinExistence type="predicted"/>
<protein>
    <submittedName>
        <fullName evidence="2">Nck-associated 5</fullName>
    </submittedName>
</protein>
<accession>A0A3M7P8Q8</accession>
<gene>
    <name evidence="2" type="ORF">BpHYR1_040321</name>
</gene>
<feature type="coiled-coil region" evidence="1">
    <location>
        <begin position="31"/>
        <end position="76"/>
    </location>
</feature>
<evidence type="ECO:0000313" key="3">
    <source>
        <dbReference type="Proteomes" id="UP000276133"/>
    </source>
</evidence>
<keyword evidence="3" id="KW-1185">Reference proteome</keyword>
<dbReference type="AlphaFoldDB" id="A0A3M7P8Q8"/>
<dbReference type="EMBL" id="REGN01012602">
    <property type="protein sequence ID" value="RMZ95084.1"/>
    <property type="molecule type" value="Genomic_DNA"/>
</dbReference>
<comment type="caution">
    <text evidence="2">The sequence shown here is derived from an EMBL/GenBank/DDBJ whole genome shotgun (WGS) entry which is preliminary data.</text>
</comment>
<reference evidence="2 3" key="1">
    <citation type="journal article" date="2018" name="Sci. Rep.">
        <title>Genomic signatures of local adaptation to the degree of environmental predictability in rotifers.</title>
        <authorList>
            <person name="Franch-Gras L."/>
            <person name="Hahn C."/>
            <person name="Garcia-Roger E.M."/>
            <person name="Carmona M.J."/>
            <person name="Serra M."/>
            <person name="Gomez A."/>
        </authorList>
    </citation>
    <scope>NUCLEOTIDE SEQUENCE [LARGE SCALE GENOMIC DNA]</scope>
    <source>
        <strain evidence="2">HYR1</strain>
    </source>
</reference>
<evidence type="ECO:0000256" key="1">
    <source>
        <dbReference type="SAM" id="Coils"/>
    </source>
</evidence>
<sequence>MSSELVDLCAYMCDETKQPGLITTEEEFKKMENAVNNLLITKKQIDSLSNERNSLMLLYENKINEQNSQIKYLEEENYFLKLKLEQQNSTDGEQWRQKYEQSLDNIMRQLLSSLKTQETIRAEFMNLDQADNELDSLISTSNSWTFKGLNLNKSHRVQELLMLQQKQQLNLLNELSEISKSLKTNCHSQHTNHSSCID</sequence>
<dbReference type="OrthoDB" id="8930856at2759"/>
<evidence type="ECO:0000313" key="2">
    <source>
        <dbReference type="EMBL" id="RMZ95084.1"/>
    </source>
</evidence>
<keyword evidence="1" id="KW-0175">Coiled coil</keyword>
<organism evidence="2 3">
    <name type="scientific">Brachionus plicatilis</name>
    <name type="common">Marine rotifer</name>
    <name type="synonym">Brachionus muelleri</name>
    <dbReference type="NCBI Taxonomy" id="10195"/>
    <lineage>
        <taxon>Eukaryota</taxon>
        <taxon>Metazoa</taxon>
        <taxon>Spiralia</taxon>
        <taxon>Gnathifera</taxon>
        <taxon>Rotifera</taxon>
        <taxon>Eurotatoria</taxon>
        <taxon>Monogononta</taxon>
        <taxon>Pseudotrocha</taxon>
        <taxon>Ploima</taxon>
        <taxon>Brachionidae</taxon>
        <taxon>Brachionus</taxon>
    </lineage>
</organism>